<proteinExistence type="predicted"/>
<protein>
    <submittedName>
        <fullName evidence="1">Uncharacterized protein</fullName>
    </submittedName>
</protein>
<dbReference type="EMBL" id="JBEPME010000005">
    <property type="protein sequence ID" value="MET3658513.1"/>
    <property type="molecule type" value="Genomic_DNA"/>
</dbReference>
<dbReference type="Proteomes" id="UP001549104">
    <property type="component" value="Unassembled WGS sequence"/>
</dbReference>
<organism evidence="1 2">
    <name type="scientific">Sporosarcina psychrophila</name>
    <name type="common">Bacillus psychrophilus</name>
    <dbReference type="NCBI Taxonomy" id="1476"/>
    <lineage>
        <taxon>Bacteria</taxon>
        <taxon>Bacillati</taxon>
        <taxon>Bacillota</taxon>
        <taxon>Bacilli</taxon>
        <taxon>Bacillales</taxon>
        <taxon>Caryophanaceae</taxon>
        <taxon>Sporosarcina</taxon>
    </lineage>
</organism>
<keyword evidence="2" id="KW-1185">Reference proteome</keyword>
<dbReference type="RefSeq" id="WP_354314170.1">
    <property type="nucleotide sequence ID" value="NZ_JBEPME010000005.1"/>
</dbReference>
<reference evidence="1 2" key="1">
    <citation type="submission" date="2024-06" db="EMBL/GenBank/DDBJ databases">
        <title>Sorghum-associated microbial communities from plants grown in Nebraska, USA.</title>
        <authorList>
            <person name="Schachtman D."/>
        </authorList>
    </citation>
    <scope>NUCLEOTIDE SEQUENCE [LARGE SCALE GENOMIC DNA]</scope>
    <source>
        <strain evidence="1 2">1288</strain>
    </source>
</reference>
<comment type="caution">
    <text evidence="1">The sequence shown here is derived from an EMBL/GenBank/DDBJ whole genome shotgun (WGS) entry which is preliminary data.</text>
</comment>
<evidence type="ECO:0000313" key="1">
    <source>
        <dbReference type="EMBL" id="MET3658513.1"/>
    </source>
</evidence>
<sequence>MKSYIGEQNAKLVTFGDKYAMVFDDVPSLIFVSYDGNGRMDQTFYKGEQLTNVKAIEIRSGLEEVTEYMTTNYAIDIDVK</sequence>
<evidence type="ECO:0000313" key="2">
    <source>
        <dbReference type="Proteomes" id="UP001549104"/>
    </source>
</evidence>
<accession>A0ABV2KBP8</accession>
<gene>
    <name evidence="1" type="ORF">ABIC55_003630</name>
</gene>
<name>A0ABV2KBP8_SPOPS</name>